<dbReference type="MGI" id="MGI:3702953">
    <property type="gene designation" value="Gm13594"/>
</dbReference>
<reference evidence="2" key="6">
    <citation type="journal article" date="2002" name="Nature">
        <title>Analysis of the mouse transcriptome based on functional annotation of 60,770 full-length cDNAs.</title>
        <authorList>
            <consortium name="The FANTOM Consortium and the RIKEN Genome Exploration Research Group Phase I and II Team"/>
        </authorList>
    </citation>
    <scope>NUCLEOTIDE SEQUENCE</scope>
    <source>
        <strain evidence="2">C57BL/6J</strain>
        <tissue evidence="2">Pancreas</tissue>
    </source>
</reference>
<dbReference type="AlphaFoldDB" id="Q9CVJ9"/>
<accession>Q9CVJ9</accession>
<evidence type="ECO:0000313" key="2">
    <source>
        <dbReference type="EMBL" id="BAB25283.1"/>
    </source>
</evidence>
<dbReference type="EMBL" id="AK007819">
    <property type="protein sequence ID" value="BAB25283.1"/>
    <property type="molecule type" value="mRNA"/>
</dbReference>
<reference evidence="2" key="2">
    <citation type="journal article" date="2000" name="Genome Res.">
        <title>Normalization and subtraction of cap-trapper-selected cDNAs to prepare full-length cDNA libraries for rapid discovery of new genes.</title>
        <authorList>
            <person name="Carninci P."/>
            <person name="Shibata Y."/>
            <person name="Hayatsu N."/>
            <person name="Sugahara Y."/>
            <person name="Shibata K."/>
            <person name="Itoh M."/>
            <person name="Konno H."/>
            <person name="Okazaki Y."/>
            <person name="Muramatsu M."/>
            <person name="Hayashizaki Y."/>
        </authorList>
    </citation>
    <scope>NUCLEOTIDE SEQUENCE</scope>
    <source>
        <strain evidence="2">C57BL/6J</strain>
        <tissue evidence="2">Pancreas</tissue>
    </source>
</reference>
<feature type="non-terminal residue" evidence="2">
    <location>
        <position position="1"/>
    </location>
</feature>
<reference evidence="2" key="5">
    <citation type="journal article" date="2001" name="Nature">
        <title>Functional annotation of a full-length mouse cDNA collection.</title>
        <authorList>
            <consortium name="The RIKEN Genome Exploration Research Group Phase II Team and the FANTOM Consortium"/>
        </authorList>
    </citation>
    <scope>NUCLEOTIDE SEQUENCE</scope>
    <source>
        <strain evidence="2">C57BL/6J</strain>
        <tissue evidence="2">Pancreas</tissue>
    </source>
</reference>
<evidence type="ECO:0000256" key="1">
    <source>
        <dbReference type="SAM" id="MobiDB-lite"/>
    </source>
</evidence>
<proteinExistence type="evidence at transcript level"/>
<sequence>SGLGLQRPAAHQLNPVQTFPEELRTTAPPPSQATARFRGPGPSRLRSSPARLARTPGASARRKAAGPRPPRPRPNSPCPMALPGAPSSQPPRPPRSAEVRVTRFKLVQSSQTCLS</sequence>
<feature type="region of interest" description="Disordered" evidence="1">
    <location>
        <begin position="1"/>
        <end position="98"/>
    </location>
</feature>
<dbReference type="AGR" id="MGI:3702953"/>
<reference evidence="2" key="8">
    <citation type="journal article" date="2005" name="Science">
        <title>Antisense Transcription in the Mammalian Transcriptome.</title>
        <authorList>
            <consortium name="RIKEN Genome Exploration Research Group and Genome Science Group (Genome Network Project Core Group) and the FANTOM Consortium"/>
        </authorList>
    </citation>
    <scope>NUCLEOTIDE SEQUENCE</scope>
    <source>
        <strain evidence="2">C57BL/6J</strain>
        <tissue evidence="2">Pancreas</tissue>
    </source>
</reference>
<protein>
    <submittedName>
        <fullName evidence="2">Uncharacterized protein</fullName>
    </submittedName>
</protein>
<reference evidence="2" key="4">
    <citation type="submission" date="2000-07" db="EMBL/GenBank/DDBJ databases">
        <authorList>
            <person name="Adachi J."/>
            <person name="Aizawa K."/>
            <person name="Akahira S."/>
            <person name="Akimura T."/>
            <person name="Arai A."/>
            <person name="Aono H."/>
            <person name="Arakawa T."/>
            <person name="Bono H."/>
            <person name="Carninci P."/>
            <person name="Fukuda S."/>
            <person name="Fukunishi Y."/>
            <person name="Furuno M."/>
            <person name="Hanagaki T."/>
            <person name="Hara A."/>
            <person name="Hayatsu N."/>
            <person name="Hiramoto K."/>
            <person name="Hiraoka T."/>
            <person name="Hori F."/>
            <person name="Imotani K."/>
            <person name="Ishii Y."/>
            <person name="Itoh M."/>
            <person name="Izawa M."/>
            <person name="Kasukawa T."/>
            <person name="Kato H."/>
            <person name="Kawai J."/>
            <person name="Kojima Y."/>
            <person name="Konno H."/>
            <person name="Kouda M."/>
            <person name="Koya S."/>
            <person name="Kurihara C."/>
            <person name="Matsuyama T."/>
            <person name="Miyazaki A."/>
            <person name="Nishi K."/>
            <person name="Nomura K."/>
            <person name="Numazaki R."/>
            <person name="Ohno M."/>
            <person name="Okazaki Y."/>
            <person name="Okido T."/>
            <person name="Owa C."/>
            <person name="Saito H."/>
            <person name="Saito R."/>
            <person name="Sakai C."/>
            <person name="Sakai K."/>
            <person name="Sano H."/>
            <person name="Sasaki D."/>
            <person name="Shibata K."/>
            <person name="Shibata Y."/>
            <person name="Shinagawa A."/>
            <person name="Shiraki T."/>
            <person name="Sogabe Y."/>
            <person name="Suzuki H."/>
            <person name="Tagami M."/>
            <person name="Tagawa A."/>
            <person name="Takahashi F."/>
            <person name="Tanaka T."/>
            <person name="Tejima Y."/>
            <person name="Toya T."/>
            <person name="Yamamura T."/>
            <person name="Yasunishi A."/>
            <person name="Yoshida K."/>
            <person name="Yoshino M."/>
            <person name="Muramatsu M."/>
            <person name="Hayashizaki Y."/>
        </authorList>
    </citation>
    <scope>NUCLEOTIDE SEQUENCE</scope>
    <source>
        <strain evidence="2">C57BL/6J</strain>
        <tissue evidence="2">Pancreas</tissue>
    </source>
</reference>
<gene>
    <name evidence="3" type="primary">Gm13594</name>
    <name evidence="3" type="synonym">Cobll1</name>
    <name evidence="3" type="synonym">OTTMUSG00000012882</name>
</gene>
<name>Q9CVJ9_MOUSE</name>
<feature type="compositionally biased region" description="Low complexity" evidence="1">
    <location>
        <begin position="38"/>
        <end position="59"/>
    </location>
</feature>
<reference evidence="2" key="1">
    <citation type="journal article" date="1999" name="Methods Enzymol.">
        <title>High-efficiency full-length cDNA cloning.</title>
        <authorList>
            <person name="Carninci P."/>
            <person name="Hayashizaki Y."/>
        </authorList>
    </citation>
    <scope>NUCLEOTIDE SEQUENCE</scope>
    <source>
        <strain evidence="2">C57BL/6J</strain>
        <tissue evidence="2">Pancreas</tissue>
    </source>
</reference>
<reference evidence="2" key="7">
    <citation type="journal article" date="2005" name="Science">
        <title>The Transcriptional Landscape of the Mammalian Genome.</title>
        <authorList>
            <consortium name="The FANTOM Consortium"/>
            <consortium name="Riken Genome Exploration Research Group and Genome Science Group (Genome Network Project Core Group)"/>
        </authorList>
    </citation>
    <scope>NUCLEOTIDE SEQUENCE</scope>
    <source>
        <strain evidence="2">C57BL/6J</strain>
        <tissue evidence="2">Pancreas</tissue>
    </source>
</reference>
<organism evidence="2">
    <name type="scientific">Mus musculus</name>
    <name type="common">Mouse</name>
    <dbReference type="NCBI Taxonomy" id="10090"/>
    <lineage>
        <taxon>Eukaryota</taxon>
        <taxon>Metazoa</taxon>
        <taxon>Chordata</taxon>
        <taxon>Craniata</taxon>
        <taxon>Vertebrata</taxon>
        <taxon>Euteleostomi</taxon>
        <taxon>Mammalia</taxon>
        <taxon>Eutheria</taxon>
        <taxon>Euarchontoglires</taxon>
        <taxon>Glires</taxon>
        <taxon>Rodentia</taxon>
        <taxon>Myomorpha</taxon>
        <taxon>Muroidea</taxon>
        <taxon>Muridae</taxon>
        <taxon>Murinae</taxon>
        <taxon>Mus</taxon>
        <taxon>Mus</taxon>
    </lineage>
</organism>
<reference evidence="2" key="3">
    <citation type="journal article" date="2000" name="Genome Res.">
        <title>RIKEN integrated sequence analysis (RISA) system--384-format sequencing pipeline with 384 multicapillary sequencer.</title>
        <authorList>
            <person name="Shibata K."/>
            <person name="Itoh M."/>
            <person name="Aizawa K."/>
            <person name="Nagaoka S."/>
            <person name="Sasaki N."/>
            <person name="Carninci P."/>
            <person name="Konno H."/>
            <person name="Akiyama J."/>
            <person name="Nishi K."/>
            <person name="Kitsunai T."/>
            <person name="Tashiro H."/>
            <person name="Itoh M."/>
            <person name="Sumi N."/>
            <person name="Ishii Y."/>
            <person name="Nakamura S."/>
            <person name="Hazama M."/>
            <person name="Nishine T."/>
            <person name="Harada A."/>
            <person name="Yamamoto R."/>
            <person name="Matsumoto H."/>
            <person name="Sakaguchi S."/>
            <person name="Ikegami T."/>
            <person name="Kashiwagi K."/>
            <person name="Fujiwake S."/>
            <person name="Inoue K."/>
            <person name="Togawa Y."/>
            <person name="Izawa M."/>
            <person name="Ohara E."/>
            <person name="Watahiki M."/>
            <person name="Yoneda Y."/>
            <person name="Ishikawa T."/>
            <person name="Ozawa K."/>
            <person name="Tanaka T."/>
            <person name="Matsuura S."/>
            <person name="Kawai J."/>
            <person name="Okazaki Y."/>
            <person name="Muramatsu M."/>
            <person name="Inoue Y."/>
            <person name="Kira A."/>
            <person name="Hayashizaki Y."/>
        </authorList>
    </citation>
    <scope>NUCLEOTIDE SEQUENCE</scope>
    <source>
        <strain evidence="2">C57BL/6J</strain>
        <tissue evidence="2">Pancreas</tissue>
    </source>
</reference>
<feature type="compositionally biased region" description="Pro residues" evidence="1">
    <location>
        <begin position="67"/>
        <end position="77"/>
    </location>
</feature>
<evidence type="ECO:0000313" key="3">
    <source>
        <dbReference type="MGI" id="MGI:3702953"/>
    </source>
</evidence>